<dbReference type="RefSeq" id="XP_012201022.1">
    <property type="nucleotide sequence ID" value="XM_012345632.1"/>
</dbReference>
<gene>
    <name evidence="1" type="ORF">SPRG_06246</name>
</gene>
<reference evidence="1 2" key="1">
    <citation type="journal article" date="2013" name="PLoS Genet.">
        <title>Distinctive expansion of potential virulence genes in the genome of the oomycete fish pathogen Saprolegnia parasitica.</title>
        <authorList>
            <person name="Jiang R.H."/>
            <person name="de Bruijn I."/>
            <person name="Haas B.J."/>
            <person name="Belmonte R."/>
            <person name="Lobach L."/>
            <person name="Christie J."/>
            <person name="van den Ackerveken G."/>
            <person name="Bottin A."/>
            <person name="Bulone V."/>
            <person name="Diaz-Moreno S.M."/>
            <person name="Dumas B."/>
            <person name="Fan L."/>
            <person name="Gaulin E."/>
            <person name="Govers F."/>
            <person name="Grenville-Briggs L.J."/>
            <person name="Horner N.R."/>
            <person name="Levin J.Z."/>
            <person name="Mammella M."/>
            <person name="Meijer H.J."/>
            <person name="Morris P."/>
            <person name="Nusbaum C."/>
            <person name="Oome S."/>
            <person name="Phillips A.J."/>
            <person name="van Rooyen D."/>
            <person name="Rzeszutek E."/>
            <person name="Saraiva M."/>
            <person name="Secombes C.J."/>
            <person name="Seidl M.F."/>
            <person name="Snel B."/>
            <person name="Stassen J.H."/>
            <person name="Sykes S."/>
            <person name="Tripathy S."/>
            <person name="van den Berg H."/>
            <person name="Vega-Arreguin J.C."/>
            <person name="Wawra S."/>
            <person name="Young S.K."/>
            <person name="Zeng Q."/>
            <person name="Dieguez-Uribeondo J."/>
            <person name="Russ C."/>
            <person name="Tyler B.M."/>
            <person name="van West P."/>
        </authorList>
    </citation>
    <scope>NUCLEOTIDE SEQUENCE [LARGE SCALE GENOMIC DNA]</scope>
    <source>
        <strain evidence="1 2">CBS 223.65</strain>
    </source>
</reference>
<dbReference type="AlphaFoldDB" id="A0A067CN46"/>
<dbReference type="GeneID" id="24128602"/>
<evidence type="ECO:0008006" key="3">
    <source>
        <dbReference type="Google" id="ProtNLM"/>
    </source>
</evidence>
<keyword evidence="2" id="KW-1185">Reference proteome</keyword>
<dbReference type="OMA" id="RATHAIA"/>
<dbReference type="KEGG" id="spar:SPRG_06246"/>
<proteinExistence type="predicted"/>
<sequence>MLESGNALWSLSRTHIDHFAAYAAHAREQLSIADELHEYHSVRHAWRAWHFALQRQQIQRRWPGQWATQRLRRAIASWHRHRYDRVTRRTQTLEARRYFLRGLQRRMWHQWWQYVQLRRAGRVRRRETIEHLLWFRVAQRVTQWRHEANARAQTRSLVLLGHTKSLAHQQRRHVRRWWTQSRLRREREERATAAAAWRRQKQVCMPFLAWARTAERQQQLRKDVAERLGYRANVMAGRVLQRWRAFAAKALTKRAASEHYLQRSLQRRIRQWHAIAAQDRELRRRLGRSVHAIVDLTQRGVVRAWASHARQRRQKEQNLRVATDHARQRLRRRVYAHWLDVYRRQLRLREGLQMHRVRLRRRVLIAWSHVQAQKASAREQSKRARAHQSRVTSQRVLAQWLVVQQRAQQHNEALVQARLLRLATRQWHLQSRLKCFQAWQRYTARTQRKTRNATVSTWLFLRQTRRRIFLHWRRVCEQQHDLARRADVAARMASTRIYRVAWRHWQRFLHAAHGRRRALAHARTLRTQRQLGACFRSWIHRSDRKRLERARAVERAEAIGLLKLELGVGAWRRFASGRRRYHVLECRAMEHLRQRRLVQVLDSWVAYRYVHKERALAREIAAAHFAHKAQSSHFDAWIEYSFLCYQKQQAQVHYTRRLLTSFLTRWVNALAASTVSPDELARAHAFRRRRTLRGVWRAWRCFGVDRLQARMARLHASRQRLHAAWQSWRHAIHFSRQLLHARAYFSASSLCVHFLRWRRAVEVVQSHRRSADRLRRLRLTHVVARWRVHADAASESRMQQHTAVRAAYKGALRCHFRSWRATTDRRVAHGRLLERVRSHLSSQSARTTFERWCRFTARRRSDREATAMAESHWIATKQRLGVLSLAIAVDTAHDRRATAARLCVFTLQHVHRRAFLGWVGASRVAKATRALLRKAQQHFGKKSLRQSWQQWRAFQGYLADLRRRLYTARHVFFSSLLSRSFARLKTFACRKRQLRTLSSSQRHRLQSTSFGRYRFPLCTTRRRMKRCRWAAYCHERKHRQHRTARAVKLHRQSRQRHWFAHWRSVACERWMTTWLVAHAVNVRAQLGLLHGVRRWHERMQRRRAVARLLSQHRRPRDLGRVRDCWVAWCHHRAIQRAHTALAHSTARHRASRSLRAWLLAYVHRAPSL</sequence>
<dbReference type="EMBL" id="KK583212">
    <property type="protein sequence ID" value="KDO28197.1"/>
    <property type="molecule type" value="Genomic_DNA"/>
</dbReference>
<dbReference type="Proteomes" id="UP000030745">
    <property type="component" value="Unassembled WGS sequence"/>
</dbReference>
<evidence type="ECO:0000313" key="2">
    <source>
        <dbReference type="Proteomes" id="UP000030745"/>
    </source>
</evidence>
<dbReference type="VEuPathDB" id="FungiDB:SPRG_06246"/>
<accession>A0A067CN46</accession>
<dbReference type="OrthoDB" id="78702at2759"/>
<organism evidence="1 2">
    <name type="scientific">Saprolegnia parasitica (strain CBS 223.65)</name>
    <dbReference type="NCBI Taxonomy" id="695850"/>
    <lineage>
        <taxon>Eukaryota</taxon>
        <taxon>Sar</taxon>
        <taxon>Stramenopiles</taxon>
        <taxon>Oomycota</taxon>
        <taxon>Saprolegniomycetes</taxon>
        <taxon>Saprolegniales</taxon>
        <taxon>Saprolegniaceae</taxon>
        <taxon>Saprolegnia</taxon>
    </lineage>
</organism>
<name>A0A067CN46_SAPPC</name>
<evidence type="ECO:0000313" key="1">
    <source>
        <dbReference type="EMBL" id="KDO28197.1"/>
    </source>
</evidence>
<protein>
    <recommendedName>
        <fullName evidence="3">Sfi1 spindle body domain-containing protein</fullName>
    </recommendedName>
</protein>